<dbReference type="EMBL" id="UZAE01001498">
    <property type="protein sequence ID" value="VDN98690.1"/>
    <property type="molecule type" value="Genomic_DNA"/>
</dbReference>
<dbReference type="Proteomes" id="UP000278807">
    <property type="component" value="Unassembled WGS sequence"/>
</dbReference>
<evidence type="ECO:0000256" key="2">
    <source>
        <dbReference type="SAM" id="Phobius"/>
    </source>
</evidence>
<dbReference type="WBParaSite" id="HNAJ_0000283201-mRNA-1">
    <property type="protein sequence ID" value="HNAJ_0000283201-mRNA-1"/>
    <property type="gene ID" value="HNAJ_0000283201"/>
</dbReference>
<evidence type="ECO:0000313" key="3">
    <source>
        <dbReference type="EMBL" id="VDN98690.1"/>
    </source>
</evidence>
<keyword evidence="2" id="KW-0472">Membrane</keyword>
<keyword evidence="2" id="KW-0812">Transmembrane</keyword>
<evidence type="ECO:0000313" key="4">
    <source>
        <dbReference type="Proteomes" id="UP000278807"/>
    </source>
</evidence>
<keyword evidence="2" id="KW-1133">Transmembrane helix</keyword>
<accession>A0A0R3T6Z4</accession>
<organism evidence="5">
    <name type="scientific">Rodentolepis nana</name>
    <name type="common">Dwarf tapeworm</name>
    <name type="synonym">Hymenolepis nana</name>
    <dbReference type="NCBI Taxonomy" id="102285"/>
    <lineage>
        <taxon>Eukaryota</taxon>
        <taxon>Metazoa</taxon>
        <taxon>Spiralia</taxon>
        <taxon>Lophotrochozoa</taxon>
        <taxon>Platyhelminthes</taxon>
        <taxon>Cestoda</taxon>
        <taxon>Eucestoda</taxon>
        <taxon>Cyclophyllidea</taxon>
        <taxon>Hymenolepididae</taxon>
        <taxon>Rodentolepis</taxon>
    </lineage>
</organism>
<feature type="compositionally biased region" description="Polar residues" evidence="1">
    <location>
        <begin position="13"/>
        <end position="22"/>
    </location>
</feature>
<feature type="compositionally biased region" description="Basic and acidic residues" evidence="1">
    <location>
        <begin position="169"/>
        <end position="178"/>
    </location>
</feature>
<gene>
    <name evidence="3" type="ORF">HNAJ_LOCUS2831</name>
</gene>
<dbReference type="AlphaFoldDB" id="A0A0R3T6Z4"/>
<evidence type="ECO:0000313" key="5">
    <source>
        <dbReference type="WBParaSite" id="HNAJ_0000283201-mRNA-1"/>
    </source>
</evidence>
<feature type="transmembrane region" description="Helical" evidence="2">
    <location>
        <begin position="243"/>
        <end position="262"/>
    </location>
</feature>
<reference evidence="3 4" key="2">
    <citation type="submission" date="2018-11" db="EMBL/GenBank/DDBJ databases">
        <authorList>
            <consortium name="Pathogen Informatics"/>
        </authorList>
    </citation>
    <scope>NUCLEOTIDE SEQUENCE [LARGE SCALE GENOMIC DNA]</scope>
</reference>
<proteinExistence type="predicted"/>
<sequence>MSYSLFRRSSITIPTNTATSNGPLLASASPPTRSSKHFPIMSKPFSSNSYIRGRGSFTERKPPHVILPITPTPPPLPPPPSNPQLAPLKPRSRSQQWSSSKAFGIAGLEKLPAPTTTTITAAVRLGSHSHHRKLKSTTFVSVRSQSVKAPAQRKRSQGQPPPRPIHRPRLIDERKSREQTTVPSSSTSSHSQGGEDGKISPFSQPLPVNTSSLRQDVFRVTICVFHSSLLLVSYIAWTTFLILLLPAFCISYCIRQIGLLLAQHRRSSLVETLSSLSLHYLHGEDAGRNIVVVIYLGAPGIKIAALKKLLVKRIFST</sequence>
<name>A0A0R3T6Z4_RODNA</name>
<feature type="compositionally biased region" description="Pro residues" evidence="1">
    <location>
        <begin position="70"/>
        <end position="82"/>
    </location>
</feature>
<feature type="region of interest" description="Disordered" evidence="1">
    <location>
        <begin position="13"/>
        <end position="41"/>
    </location>
</feature>
<protein>
    <submittedName>
        <fullName evidence="5">Ribonuclease P</fullName>
    </submittedName>
</protein>
<reference evidence="5" key="1">
    <citation type="submission" date="2017-02" db="UniProtKB">
        <authorList>
            <consortium name="WormBaseParasite"/>
        </authorList>
    </citation>
    <scope>IDENTIFICATION</scope>
</reference>
<feature type="region of interest" description="Disordered" evidence="1">
    <location>
        <begin position="124"/>
        <end position="203"/>
    </location>
</feature>
<feature type="region of interest" description="Disordered" evidence="1">
    <location>
        <begin position="69"/>
        <end position="100"/>
    </location>
</feature>
<evidence type="ECO:0000256" key="1">
    <source>
        <dbReference type="SAM" id="MobiDB-lite"/>
    </source>
</evidence>
<feature type="compositionally biased region" description="Polar residues" evidence="1">
    <location>
        <begin position="136"/>
        <end position="147"/>
    </location>
</feature>
<keyword evidence="4" id="KW-1185">Reference proteome</keyword>